<dbReference type="EMBL" id="JBHUII010000001">
    <property type="protein sequence ID" value="MFD2204843.1"/>
    <property type="molecule type" value="Genomic_DNA"/>
</dbReference>
<reference evidence="3" key="1">
    <citation type="journal article" date="2019" name="Int. J. Syst. Evol. Microbiol.">
        <title>The Global Catalogue of Microorganisms (GCM) 10K type strain sequencing project: providing services to taxonomists for standard genome sequencing and annotation.</title>
        <authorList>
            <consortium name="The Broad Institute Genomics Platform"/>
            <consortium name="The Broad Institute Genome Sequencing Center for Infectious Disease"/>
            <person name="Wu L."/>
            <person name="Ma J."/>
        </authorList>
    </citation>
    <scope>NUCLEOTIDE SEQUENCE [LARGE SCALE GENOMIC DNA]</scope>
    <source>
        <strain evidence="3">CGMCC 4.7192</strain>
    </source>
</reference>
<dbReference type="PANTHER" id="PTHR34606:SF15">
    <property type="entry name" value="BON DOMAIN-CONTAINING PROTEIN"/>
    <property type="match status" value="1"/>
</dbReference>
<gene>
    <name evidence="2" type="ORF">ACFSKO_04450</name>
</gene>
<comment type="caution">
    <text evidence="2">The sequence shown here is derived from an EMBL/GenBank/DDBJ whole genome shotgun (WGS) entry which is preliminary data.</text>
</comment>
<dbReference type="PROSITE" id="PS50914">
    <property type="entry name" value="BON"/>
    <property type="match status" value="2"/>
</dbReference>
<dbReference type="Pfam" id="PF04972">
    <property type="entry name" value="BON"/>
    <property type="match status" value="2"/>
</dbReference>
<dbReference type="InterPro" id="IPR051686">
    <property type="entry name" value="Lipoprotein_DolP"/>
</dbReference>
<sequence length="221" mass="24285">MTNKGTLINNRSNERLNTFKTASKTTSLISLSLLGLIALSGCSATGAAIGVGAAAAKTASEERSFNKAITDTQIQIEINDLLFQENISLFRKVNLQVSEGKVLLSGNVELPEHRITAVKQAWKATGVREVINEIEINNDSGITDYARDVWISTQLKTALIFDKRISSINYNIDTVNQSVYLLGIGQDESEINRVIAHAKDIDYVKRVVSYVVLKDNPSRTQ</sequence>
<name>A0ABW5BIZ1_9PROT</name>
<feature type="domain" description="BON" evidence="1">
    <location>
        <begin position="147"/>
        <end position="215"/>
    </location>
</feature>
<dbReference type="Gene3D" id="3.30.1340.30">
    <property type="match status" value="1"/>
</dbReference>
<evidence type="ECO:0000259" key="1">
    <source>
        <dbReference type="PROSITE" id="PS50914"/>
    </source>
</evidence>
<organism evidence="2 3">
    <name type="scientific">Kiloniella antarctica</name>
    <dbReference type="NCBI Taxonomy" id="1550907"/>
    <lineage>
        <taxon>Bacteria</taxon>
        <taxon>Pseudomonadati</taxon>
        <taxon>Pseudomonadota</taxon>
        <taxon>Alphaproteobacteria</taxon>
        <taxon>Rhodospirillales</taxon>
        <taxon>Kiloniellaceae</taxon>
        <taxon>Kiloniella</taxon>
    </lineage>
</organism>
<dbReference type="SMART" id="SM00749">
    <property type="entry name" value="BON"/>
    <property type="match status" value="1"/>
</dbReference>
<dbReference type="InterPro" id="IPR007055">
    <property type="entry name" value="BON_dom"/>
</dbReference>
<protein>
    <submittedName>
        <fullName evidence="2">BON domain-containing protein</fullName>
    </submittedName>
</protein>
<feature type="domain" description="BON" evidence="1">
    <location>
        <begin position="70"/>
        <end position="138"/>
    </location>
</feature>
<dbReference type="Proteomes" id="UP001597294">
    <property type="component" value="Unassembled WGS sequence"/>
</dbReference>
<evidence type="ECO:0000313" key="3">
    <source>
        <dbReference type="Proteomes" id="UP001597294"/>
    </source>
</evidence>
<keyword evidence="3" id="KW-1185">Reference proteome</keyword>
<evidence type="ECO:0000313" key="2">
    <source>
        <dbReference type="EMBL" id="MFD2204843.1"/>
    </source>
</evidence>
<dbReference type="RefSeq" id="WP_380248821.1">
    <property type="nucleotide sequence ID" value="NZ_JBHUII010000001.1"/>
</dbReference>
<dbReference type="PANTHER" id="PTHR34606">
    <property type="entry name" value="BON DOMAIN-CONTAINING PROTEIN"/>
    <property type="match status" value="1"/>
</dbReference>
<proteinExistence type="predicted"/>
<accession>A0ABW5BIZ1</accession>
<dbReference type="InterPro" id="IPR014004">
    <property type="entry name" value="Transpt-assoc_nodulatn_dom_bac"/>
</dbReference>